<dbReference type="PROSITE" id="PS50893">
    <property type="entry name" value="ABC_TRANSPORTER_2"/>
    <property type="match status" value="2"/>
</dbReference>
<dbReference type="GO" id="GO:0005886">
    <property type="term" value="C:plasma membrane"/>
    <property type="evidence" value="ECO:0007669"/>
    <property type="project" value="UniProtKB-SubCell"/>
</dbReference>
<dbReference type="InterPro" id="IPR003593">
    <property type="entry name" value="AAA+_ATPase"/>
</dbReference>
<keyword evidence="9" id="KW-1278">Translocase</keyword>
<evidence type="ECO:0000313" key="12">
    <source>
        <dbReference type="EMBL" id="TWU01199.1"/>
    </source>
</evidence>
<feature type="domain" description="ABC transporter" evidence="11">
    <location>
        <begin position="255"/>
        <end position="501"/>
    </location>
</feature>
<keyword evidence="4" id="KW-1003">Cell membrane</keyword>
<evidence type="ECO:0000256" key="8">
    <source>
        <dbReference type="ARBA" id="ARBA00022840"/>
    </source>
</evidence>
<keyword evidence="8 12" id="KW-0067">ATP-binding</keyword>
<evidence type="ECO:0000256" key="3">
    <source>
        <dbReference type="ARBA" id="ARBA00022448"/>
    </source>
</evidence>
<comment type="subcellular location">
    <subcellularLocation>
        <location evidence="2">Cell inner membrane</location>
    </subcellularLocation>
    <subcellularLocation>
        <location evidence="1">Cell membrane</location>
        <topology evidence="1">Peripheral membrane protein</topology>
    </subcellularLocation>
</comment>
<dbReference type="InterPro" id="IPR003439">
    <property type="entry name" value="ABC_transporter-like_ATP-bd"/>
</dbReference>
<dbReference type="Pfam" id="PF00005">
    <property type="entry name" value="ABC_tran"/>
    <property type="match status" value="2"/>
</dbReference>
<dbReference type="RefSeq" id="WP_146521661.1">
    <property type="nucleotide sequence ID" value="NZ_CP151726.1"/>
</dbReference>
<accession>A0A5C6APQ5</accession>
<dbReference type="GO" id="GO:0015749">
    <property type="term" value="P:monosaccharide transmembrane transport"/>
    <property type="evidence" value="ECO:0007669"/>
    <property type="project" value="UniProtKB-ARBA"/>
</dbReference>
<dbReference type="PANTHER" id="PTHR43790:SF3">
    <property type="entry name" value="D-ALLOSE IMPORT ATP-BINDING PROTEIN ALSA-RELATED"/>
    <property type="match status" value="1"/>
</dbReference>
<proteinExistence type="predicted"/>
<evidence type="ECO:0000256" key="9">
    <source>
        <dbReference type="ARBA" id="ARBA00022967"/>
    </source>
</evidence>
<evidence type="ECO:0000256" key="6">
    <source>
        <dbReference type="ARBA" id="ARBA00022737"/>
    </source>
</evidence>
<keyword evidence="3" id="KW-0813">Transport</keyword>
<organism evidence="12 13">
    <name type="scientific">Stieleria varia</name>
    <dbReference type="NCBI Taxonomy" id="2528005"/>
    <lineage>
        <taxon>Bacteria</taxon>
        <taxon>Pseudomonadati</taxon>
        <taxon>Planctomycetota</taxon>
        <taxon>Planctomycetia</taxon>
        <taxon>Pirellulales</taxon>
        <taxon>Pirellulaceae</taxon>
        <taxon>Stieleria</taxon>
    </lineage>
</organism>
<keyword evidence="13" id="KW-1185">Reference proteome</keyword>
<dbReference type="CDD" id="cd03216">
    <property type="entry name" value="ABC_Carb_Monos_I"/>
    <property type="match status" value="1"/>
</dbReference>
<evidence type="ECO:0000313" key="13">
    <source>
        <dbReference type="Proteomes" id="UP000320176"/>
    </source>
</evidence>
<dbReference type="PANTHER" id="PTHR43790">
    <property type="entry name" value="CARBOHYDRATE TRANSPORT ATP-BINDING PROTEIN MG119-RELATED"/>
    <property type="match status" value="1"/>
</dbReference>
<evidence type="ECO:0000259" key="11">
    <source>
        <dbReference type="PROSITE" id="PS50893"/>
    </source>
</evidence>
<dbReference type="Gene3D" id="3.40.50.300">
    <property type="entry name" value="P-loop containing nucleotide triphosphate hydrolases"/>
    <property type="match status" value="2"/>
</dbReference>
<keyword evidence="7" id="KW-0547">Nucleotide-binding</keyword>
<dbReference type="CDD" id="cd03215">
    <property type="entry name" value="ABC_Carb_Monos_II"/>
    <property type="match status" value="1"/>
</dbReference>
<protein>
    <submittedName>
        <fullName evidence="12">Ribose import ATP-binding protein RbsA</fullName>
        <ecNumber evidence="12">3.6.3.17</ecNumber>
    </submittedName>
</protein>
<comment type="caution">
    <text evidence="12">The sequence shown here is derived from an EMBL/GenBank/DDBJ whole genome shotgun (WGS) entry which is preliminary data.</text>
</comment>
<evidence type="ECO:0000256" key="4">
    <source>
        <dbReference type="ARBA" id="ARBA00022475"/>
    </source>
</evidence>
<dbReference type="FunFam" id="3.40.50.300:FF:000126">
    <property type="entry name" value="Galactose/methyl galactoside import ATP-binding protein MglA"/>
    <property type="match status" value="1"/>
</dbReference>
<evidence type="ECO:0000256" key="2">
    <source>
        <dbReference type="ARBA" id="ARBA00004533"/>
    </source>
</evidence>
<sequence length="508" mass="55026">MTSPDESPLLSVERLSKSFPGVRALSDVSVTLGRGEVLALIGENGAGKSTLMKILAGVQTPDTGTIAVDGNPVAITHVKEAMDLGIALIHQELNLADNLDVGANIFLGREPRRMGLIDDAQIRRESARYLDQVGLRVDPSTLVRELTIGRQQLVEIAKALSMQARVLIMDEPTSSLSQAETETLFDVVKQLRRDGVSIIYISHRLREVIELADRVVVLRDGENAGELQRDEINHSAMVSLMVGRDVSQFYARSQHDLGDTVLQVDGLVVPENPKHAISFSLAAGEIVGVAGLVGAGRTEMLQCLFGVHKPLAGSIRVDGKQVDLSSPVDAINAGLALVPEDRKQQGVIIDMSVRHNTSLAGLYRNRRPGGFIDDAREDADTEHSIQALNIKTPGPDQVVRYLSGGNQQKVVIGKWLTLGPKVLLLDEPTRGIDVGAKEEIYRLMEKLAADSMAVLFVSSELDEIIGMSDRVLVMHEGNLTGELDRSELTEESIMRLATGQTTHATSSI</sequence>
<evidence type="ECO:0000256" key="7">
    <source>
        <dbReference type="ARBA" id="ARBA00022741"/>
    </source>
</evidence>
<dbReference type="Proteomes" id="UP000320176">
    <property type="component" value="Unassembled WGS sequence"/>
</dbReference>
<evidence type="ECO:0000256" key="5">
    <source>
        <dbReference type="ARBA" id="ARBA00022597"/>
    </source>
</evidence>
<name>A0A5C6APQ5_9BACT</name>
<dbReference type="InterPro" id="IPR050107">
    <property type="entry name" value="ABC_carbohydrate_import_ATPase"/>
</dbReference>
<keyword evidence="12" id="KW-0378">Hydrolase</keyword>
<dbReference type="SUPFAM" id="SSF52540">
    <property type="entry name" value="P-loop containing nucleoside triphosphate hydrolases"/>
    <property type="match status" value="2"/>
</dbReference>
<dbReference type="InterPro" id="IPR017871">
    <property type="entry name" value="ABC_transporter-like_CS"/>
</dbReference>
<keyword evidence="10" id="KW-0472">Membrane</keyword>
<evidence type="ECO:0000256" key="1">
    <source>
        <dbReference type="ARBA" id="ARBA00004202"/>
    </source>
</evidence>
<dbReference type="GO" id="GO:0005524">
    <property type="term" value="F:ATP binding"/>
    <property type="evidence" value="ECO:0007669"/>
    <property type="project" value="UniProtKB-KW"/>
</dbReference>
<dbReference type="InterPro" id="IPR027417">
    <property type="entry name" value="P-loop_NTPase"/>
</dbReference>
<reference evidence="12 13" key="1">
    <citation type="submission" date="2019-02" db="EMBL/GenBank/DDBJ databases">
        <title>Deep-cultivation of Planctomycetes and their phenomic and genomic characterization uncovers novel biology.</title>
        <authorList>
            <person name="Wiegand S."/>
            <person name="Jogler M."/>
            <person name="Boedeker C."/>
            <person name="Pinto D."/>
            <person name="Vollmers J."/>
            <person name="Rivas-Marin E."/>
            <person name="Kohn T."/>
            <person name="Peeters S.H."/>
            <person name="Heuer A."/>
            <person name="Rast P."/>
            <person name="Oberbeckmann S."/>
            <person name="Bunk B."/>
            <person name="Jeske O."/>
            <person name="Meyerdierks A."/>
            <person name="Storesund J.E."/>
            <person name="Kallscheuer N."/>
            <person name="Luecker S."/>
            <person name="Lage O.M."/>
            <person name="Pohl T."/>
            <person name="Merkel B.J."/>
            <person name="Hornburger P."/>
            <person name="Mueller R.-W."/>
            <person name="Bruemmer F."/>
            <person name="Labrenz M."/>
            <person name="Spormann A.M."/>
            <person name="Op Den Camp H."/>
            <person name="Overmann J."/>
            <person name="Amann R."/>
            <person name="Jetten M.S.M."/>
            <person name="Mascher T."/>
            <person name="Medema M.H."/>
            <person name="Devos D.P."/>
            <person name="Kaster A.-K."/>
            <person name="Ovreas L."/>
            <person name="Rohde M."/>
            <person name="Galperin M.Y."/>
            <person name="Jogler C."/>
        </authorList>
    </citation>
    <scope>NUCLEOTIDE SEQUENCE [LARGE SCALE GENOMIC DNA]</scope>
    <source>
        <strain evidence="12 13">Pla52n</strain>
    </source>
</reference>
<evidence type="ECO:0000256" key="10">
    <source>
        <dbReference type="ARBA" id="ARBA00023136"/>
    </source>
</evidence>
<keyword evidence="6" id="KW-0677">Repeat</keyword>
<dbReference type="EC" id="3.6.3.17" evidence="12"/>
<dbReference type="GO" id="GO:0016887">
    <property type="term" value="F:ATP hydrolysis activity"/>
    <property type="evidence" value="ECO:0007669"/>
    <property type="project" value="InterPro"/>
</dbReference>
<keyword evidence="5" id="KW-0762">Sugar transport</keyword>
<feature type="domain" description="ABC transporter" evidence="11">
    <location>
        <begin position="10"/>
        <end position="245"/>
    </location>
</feature>
<dbReference type="PROSITE" id="PS00211">
    <property type="entry name" value="ABC_TRANSPORTER_1"/>
    <property type="match status" value="1"/>
</dbReference>
<dbReference type="OrthoDB" id="9771863at2"/>
<dbReference type="SMART" id="SM00382">
    <property type="entry name" value="AAA"/>
    <property type="match status" value="2"/>
</dbReference>
<dbReference type="EMBL" id="SJPN01000005">
    <property type="protein sequence ID" value="TWU01199.1"/>
    <property type="molecule type" value="Genomic_DNA"/>
</dbReference>
<dbReference type="AlphaFoldDB" id="A0A5C6APQ5"/>
<dbReference type="FunFam" id="3.40.50.300:FF:000127">
    <property type="entry name" value="Ribose import ATP-binding protein RbsA"/>
    <property type="match status" value="1"/>
</dbReference>
<gene>
    <name evidence="12" type="primary">rbsA_2</name>
    <name evidence="12" type="ORF">Pla52n_45710</name>
</gene>